<keyword evidence="1" id="KW-0812">Transmembrane</keyword>
<evidence type="ECO:0000313" key="2">
    <source>
        <dbReference type="EMBL" id="TNV72542.1"/>
    </source>
</evidence>
<dbReference type="AlphaFoldDB" id="A0A8J8SVM3"/>
<dbReference type="Proteomes" id="UP000785679">
    <property type="component" value="Unassembled WGS sequence"/>
</dbReference>
<organism evidence="2 3">
    <name type="scientific">Halteria grandinella</name>
    <dbReference type="NCBI Taxonomy" id="5974"/>
    <lineage>
        <taxon>Eukaryota</taxon>
        <taxon>Sar</taxon>
        <taxon>Alveolata</taxon>
        <taxon>Ciliophora</taxon>
        <taxon>Intramacronucleata</taxon>
        <taxon>Spirotrichea</taxon>
        <taxon>Stichotrichia</taxon>
        <taxon>Sporadotrichida</taxon>
        <taxon>Halteriidae</taxon>
        <taxon>Halteria</taxon>
    </lineage>
</organism>
<comment type="caution">
    <text evidence="2">The sequence shown here is derived from an EMBL/GenBank/DDBJ whole genome shotgun (WGS) entry which is preliminary data.</text>
</comment>
<protein>
    <submittedName>
        <fullName evidence="2">Uncharacterized protein</fullName>
    </submittedName>
</protein>
<proteinExistence type="predicted"/>
<feature type="transmembrane region" description="Helical" evidence="1">
    <location>
        <begin position="66"/>
        <end position="92"/>
    </location>
</feature>
<sequence>MVTESLNWSTGILLLILYQSAICFIKQLLQILSNLRLLLLPSSSTKPLTSALQIHSIAFLRASRSALCLILVLYLIISFLLVLYALLLLVLIQNRVFPLSSSSCHTLQFHLFASILQKLVFFVN</sequence>
<gene>
    <name evidence="2" type="ORF">FGO68_gene5081</name>
</gene>
<name>A0A8J8SVM3_HALGN</name>
<feature type="transmembrane region" description="Helical" evidence="1">
    <location>
        <begin position="6"/>
        <end position="29"/>
    </location>
</feature>
<keyword evidence="3" id="KW-1185">Reference proteome</keyword>
<evidence type="ECO:0000313" key="3">
    <source>
        <dbReference type="Proteomes" id="UP000785679"/>
    </source>
</evidence>
<evidence type="ECO:0000256" key="1">
    <source>
        <dbReference type="SAM" id="Phobius"/>
    </source>
</evidence>
<accession>A0A8J8SVM3</accession>
<reference evidence="2" key="1">
    <citation type="submission" date="2019-06" db="EMBL/GenBank/DDBJ databases">
        <authorList>
            <person name="Zheng W."/>
        </authorList>
    </citation>
    <scope>NUCLEOTIDE SEQUENCE</scope>
    <source>
        <strain evidence="2">QDHG01</strain>
    </source>
</reference>
<dbReference type="EMBL" id="RRYP01021942">
    <property type="protein sequence ID" value="TNV72542.1"/>
    <property type="molecule type" value="Genomic_DNA"/>
</dbReference>
<keyword evidence="1" id="KW-0472">Membrane</keyword>
<keyword evidence="1" id="KW-1133">Transmembrane helix</keyword>